<dbReference type="WBParaSite" id="DME_0000519901-mRNA-1">
    <property type="protein sequence ID" value="DME_0000519901-mRNA-1"/>
    <property type="gene ID" value="DME_0000519901"/>
</dbReference>
<protein>
    <recommendedName>
        <fullName evidence="2 5">peptidylprolyl isomerase</fullName>
        <ecNumber evidence="2 5">5.2.1.8</ecNumber>
    </recommendedName>
</protein>
<organism evidence="8 10">
    <name type="scientific">Dracunculus medinensis</name>
    <name type="common">Guinea worm</name>
    <dbReference type="NCBI Taxonomy" id="318479"/>
    <lineage>
        <taxon>Eukaryota</taxon>
        <taxon>Metazoa</taxon>
        <taxon>Ecdysozoa</taxon>
        <taxon>Nematoda</taxon>
        <taxon>Chromadorea</taxon>
        <taxon>Rhabditida</taxon>
        <taxon>Spirurina</taxon>
        <taxon>Dracunculoidea</taxon>
        <taxon>Dracunculidae</taxon>
        <taxon>Dracunculus</taxon>
    </lineage>
</organism>
<dbReference type="STRING" id="318479.A0A0N4UD23"/>
<dbReference type="PROSITE" id="PS50059">
    <property type="entry name" value="FKBP_PPIASE"/>
    <property type="match status" value="1"/>
</dbReference>
<evidence type="ECO:0000313" key="7">
    <source>
        <dbReference type="EMBL" id="VDN59025.1"/>
    </source>
</evidence>
<evidence type="ECO:0000256" key="3">
    <source>
        <dbReference type="ARBA" id="ARBA00023110"/>
    </source>
</evidence>
<keyword evidence="3 5" id="KW-0697">Rotamase</keyword>
<dbReference type="Gene3D" id="3.10.50.40">
    <property type="match status" value="1"/>
</dbReference>
<feature type="domain" description="PPIase FKBP-type" evidence="6">
    <location>
        <begin position="1"/>
        <end position="81"/>
    </location>
</feature>
<evidence type="ECO:0000313" key="9">
    <source>
        <dbReference type="Proteomes" id="UP000274756"/>
    </source>
</evidence>
<dbReference type="Proteomes" id="UP000274756">
    <property type="component" value="Unassembled WGS sequence"/>
</dbReference>
<reference evidence="7 9" key="2">
    <citation type="submission" date="2018-11" db="EMBL/GenBank/DDBJ databases">
        <authorList>
            <consortium name="Pathogen Informatics"/>
        </authorList>
    </citation>
    <scope>NUCLEOTIDE SEQUENCE [LARGE SCALE GENOMIC DNA]</scope>
</reference>
<dbReference type="PANTHER" id="PTHR45779:SF7">
    <property type="entry name" value="PEPTIDYLPROLYL ISOMERASE"/>
    <property type="match status" value="1"/>
</dbReference>
<dbReference type="EC" id="5.2.1.8" evidence="2 5"/>
<gene>
    <name evidence="7" type="ORF">DME_LOCUS8998</name>
</gene>
<accession>A0A0N4UD23</accession>
<reference evidence="10" key="1">
    <citation type="submission" date="2017-02" db="UniProtKB">
        <authorList>
            <consortium name="WormBaseParasite"/>
        </authorList>
    </citation>
    <scope>IDENTIFICATION</scope>
</reference>
<dbReference type="Pfam" id="PF00254">
    <property type="entry name" value="FKBP_C"/>
    <property type="match status" value="1"/>
</dbReference>
<dbReference type="PANTHER" id="PTHR45779">
    <property type="entry name" value="PEPTIDYLPROLYL ISOMERASE"/>
    <property type="match status" value="1"/>
</dbReference>
<dbReference type="FunFam" id="3.10.50.40:FF:000006">
    <property type="entry name" value="Peptidyl-prolyl cis-trans isomerase"/>
    <property type="match status" value="1"/>
</dbReference>
<dbReference type="GO" id="GO:0005783">
    <property type="term" value="C:endoplasmic reticulum"/>
    <property type="evidence" value="ECO:0007669"/>
    <property type="project" value="TreeGrafter"/>
</dbReference>
<evidence type="ECO:0000313" key="10">
    <source>
        <dbReference type="WBParaSite" id="DME_0000519901-mRNA-1"/>
    </source>
</evidence>
<comment type="catalytic activity">
    <reaction evidence="1 5">
        <text>[protein]-peptidylproline (omega=180) = [protein]-peptidylproline (omega=0)</text>
        <dbReference type="Rhea" id="RHEA:16237"/>
        <dbReference type="Rhea" id="RHEA-COMP:10747"/>
        <dbReference type="Rhea" id="RHEA-COMP:10748"/>
        <dbReference type="ChEBI" id="CHEBI:83833"/>
        <dbReference type="ChEBI" id="CHEBI:83834"/>
        <dbReference type="EC" id="5.2.1.8"/>
    </reaction>
</comment>
<dbReference type="EMBL" id="UYYG01001175">
    <property type="protein sequence ID" value="VDN59025.1"/>
    <property type="molecule type" value="Genomic_DNA"/>
</dbReference>
<keyword evidence="4 5" id="KW-0413">Isomerase</keyword>
<evidence type="ECO:0000256" key="2">
    <source>
        <dbReference type="ARBA" id="ARBA00013194"/>
    </source>
</evidence>
<dbReference type="InterPro" id="IPR001179">
    <property type="entry name" value="PPIase_FKBP_dom"/>
</dbReference>
<keyword evidence="9" id="KW-1185">Reference proteome</keyword>
<dbReference type="OrthoDB" id="77911at2759"/>
<dbReference type="Proteomes" id="UP000038040">
    <property type="component" value="Unplaced"/>
</dbReference>
<dbReference type="AlphaFoldDB" id="A0A0N4UD23"/>
<dbReference type="InterPro" id="IPR046357">
    <property type="entry name" value="PPIase_dom_sf"/>
</dbReference>
<dbReference type="InterPro" id="IPR044609">
    <property type="entry name" value="FKBP2/11"/>
</dbReference>
<evidence type="ECO:0000259" key="6">
    <source>
        <dbReference type="PROSITE" id="PS50059"/>
    </source>
</evidence>
<evidence type="ECO:0000256" key="1">
    <source>
        <dbReference type="ARBA" id="ARBA00000971"/>
    </source>
</evidence>
<name>A0A0N4UD23_DRAME</name>
<proteinExistence type="predicted"/>
<dbReference type="SUPFAM" id="SSF54534">
    <property type="entry name" value="FKBP-like"/>
    <property type="match status" value="1"/>
</dbReference>
<evidence type="ECO:0000256" key="4">
    <source>
        <dbReference type="ARBA" id="ARBA00023235"/>
    </source>
</evidence>
<evidence type="ECO:0000313" key="8">
    <source>
        <dbReference type="Proteomes" id="UP000038040"/>
    </source>
</evidence>
<evidence type="ECO:0000256" key="5">
    <source>
        <dbReference type="PROSITE-ProRule" id="PRU00277"/>
    </source>
</evidence>
<dbReference type="GO" id="GO:0003755">
    <property type="term" value="F:peptidyl-prolyl cis-trans isomerase activity"/>
    <property type="evidence" value="ECO:0007669"/>
    <property type="project" value="UniProtKB-KW"/>
</dbReference>
<sequence>MGTLEDGTEFDSSRARNQEFMFTLGMGQVIKGWDQGLLNMCEGEQRRLTIPPELGYGEHGAPPKIPRMYNTFFDFQFLFLCPRIFFFQFFTINDEL</sequence>